<evidence type="ECO:0000313" key="3">
    <source>
        <dbReference type="EMBL" id="KAA3473570.1"/>
    </source>
</evidence>
<gene>
    <name evidence="3" type="ORF">EPI10_023936</name>
</gene>
<dbReference type="Proteomes" id="UP000325315">
    <property type="component" value="Unassembled WGS sequence"/>
</dbReference>
<feature type="domain" description="Reverse transcriptase/retrotransposon-derived protein RNase H-like" evidence="2">
    <location>
        <begin position="53"/>
        <end position="139"/>
    </location>
</feature>
<protein>
    <submittedName>
        <fullName evidence="3">Reverse transcriptase</fullName>
    </submittedName>
</protein>
<evidence type="ECO:0000256" key="1">
    <source>
        <dbReference type="ARBA" id="ARBA00023268"/>
    </source>
</evidence>
<evidence type="ECO:0000313" key="4">
    <source>
        <dbReference type="Proteomes" id="UP000325315"/>
    </source>
</evidence>
<reference evidence="4" key="1">
    <citation type="journal article" date="2019" name="Plant Biotechnol. J.">
        <title>Genome sequencing of the Australian wild diploid species Gossypium australe highlights disease resistance and delayed gland morphogenesis.</title>
        <authorList>
            <person name="Cai Y."/>
            <person name="Cai X."/>
            <person name="Wang Q."/>
            <person name="Wang P."/>
            <person name="Zhang Y."/>
            <person name="Cai C."/>
            <person name="Xu Y."/>
            <person name="Wang K."/>
            <person name="Zhou Z."/>
            <person name="Wang C."/>
            <person name="Geng S."/>
            <person name="Li B."/>
            <person name="Dong Q."/>
            <person name="Hou Y."/>
            <person name="Wang H."/>
            <person name="Ai P."/>
            <person name="Liu Z."/>
            <person name="Yi F."/>
            <person name="Sun M."/>
            <person name="An G."/>
            <person name="Cheng J."/>
            <person name="Zhang Y."/>
            <person name="Shi Q."/>
            <person name="Xie Y."/>
            <person name="Shi X."/>
            <person name="Chang Y."/>
            <person name="Huang F."/>
            <person name="Chen Y."/>
            <person name="Hong S."/>
            <person name="Mi L."/>
            <person name="Sun Q."/>
            <person name="Zhang L."/>
            <person name="Zhou B."/>
            <person name="Peng R."/>
            <person name="Zhang X."/>
            <person name="Liu F."/>
        </authorList>
    </citation>
    <scope>NUCLEOTIDE SEQUENCE [LARGE SCALE GENOMIC DNA]</scope>
    <source>
        <strain evidence="4">cv. PA1801</strain>
    </source>
</reference>
<dbReference type="AlphaFoldDB" id="A0A5B6VWH5"/>
<comment type="caution">
    <text evidence="3">The sequence shown here is derived from an EMBL/GenBank/DDBJ whole genome shotgun (WGS) entry which is preliminary data.</text>
</comment>
<keyword evidence="1" id="KW-0511">Multifunctional enzyme</keyword>
<evidence type="ECO:0000259" key="2">
    <source>
        <dbReference type="Pfam" id="PF17919"/>
    </source>
</evidence>
<dbReference type="SUPFAM" id="SSF56672">
    <property type="entry name" value="DNA/RNA polymerases"/>
    <property type="match status" value="1"/>
</dbReference>
<proteinExistence type="predicted"/>
<name>A0A5B6VWH5_9ROSI</name>
<organism evidence="3 4">
    <name type="scientific">Gossypium australe</name>
    <dbReference type="NCBI Taxonomy" id="47621"/>
    <lineage>
        <taxon>Eukaryota</taxon>
        <taxon>Viridiplantae</taxon>
        <taxon>Streptophyta</taxon>
        <taxon>Embryophyta</taxon>
        <taxon>Tracheophyta</taxon>
        <taxon>Spermatophyta</taxon>
        <taxon>Magnoliopsida</taxon>
        <taxon>eudicotyledons</taxon>
        <taxon>Gunneridae</taxon>
        <taxon>Pentapetalae</taxon>
        <taxon>rosids</taxon>
        <taxon>malvids</taxon>
        <taxon>Malvales</taxon>
        <taxon>Malvaceae</taxon>
        <taxon>Malvoideae</taxon>
        <taxon>Gossypium</taxon>
    </lineage>
</organism>
<keyword evidence="3" id="KW-0695">RNA-directed DNA polymerase</keyword>
<dbReference type="InterPro" id="IPR041577">
    <property type="entry name" value="RT_RNaseH_2"/>
</dbReference>
<dbReference type="OrthoDB" id="10055717at2759"/>
<keyword evidence="4" id="KW-1185">Reference proteome</keyword>
<dbReference type="InterPro" id="IPR050951">
    <property type="entry name" value="Retrovirus_Pol_polyprotein"/>
</dbReference>
<sequence>MVCGGIVLGHKISQQEIAVDKVKIEVIEKLPPPTTISKPLCALLEHNRVFNFDEPCVQAFEELKKQPETTPIVITPDWTLPFELMYDASAFAVGAVLGKRKDKVFHAIYYASQTLTDMQLNYTTNEKDLLAIVFVTARFWG</sequence>
<dbReference type="GO" id="GO:0003964">
    <property type="term" value="F:RNA-directed DNA polymerase activity"/>
    <property type="evidence" value="ECO:0007669"/>
    <property type="project" value="UniProtKB-KW"/>
</dbReference>
<dbReference type="InterPro" id="IPR043502">
    <property type="entry name" value="DNA/RNA_pol_sf"/>
</dbReference>
<dbReference type="Pfam" id="PF17919">
    <property type="entry name" value="RT_RNaseH_2"/>
    <property type="match status" value="1"/>
</dbReference>
<keyword evidence="3" id="KW-0548">Nucleotidyltransferase</keyword>
<keyword evidence="3" id="KW-0808">Transferase</keyword>
<dbReference type="PANTHER" id="PTHR37984:SF5">
    <property type="entry name" value="PROTEIN NYNRIN-LIKE"/>
    <property type="match status" value="1"/>
</dbReference>
<dbReference type="EMBL" id="SMMG02000005">
    <property type="protein sequence ID" value="KAA3473570.1"/>
    <property type="molecule type" value="Genomic_DNA"/>
</dbReference>
<accession>A0A5B6VWH5</accession>
<dbReference type="PANTHER" id="PTHR37984">
    <property type="entry name" value="PROTEIN CBG26694"/>
    <property type="match status" value="1"/>
</dbReference>